<feature type="transmembrane region" description="Helical" evidence="6">
    <location>
        <begin position="298"/>
        <end position="322"/>
    </location>
</feature>
<feature type="transmembrane region" description="Helical" evidence="6">
    <location>
        <begin position="161"/>
        <end position="177"/>
    </location>
</feature>
<dbReference type="InterPro" id="IPR008457">
    <property type="entry name" value="Cu-R_CopD_dom"/>
</dbReference>
<evidence type="ECO:0000256" key="1">
    <source>
        <dbReference type="ARBA" id="ARBA00004651"/>
    </source>
</evidence>
<evidence type="ECO:0000313" key="8">
    <source>
        <dbReference type="EMBL" id="MBP2437001.1"/>
    </source>
</evidence>
<keyword evidence="3 6" id="KW-0812">Transmembrane</keyword>
<keyword evidence="2" id="KW-1003">Cell membrane</keyword>
<dbReference type="Pfam" id="PF05425">
    <property type="entry name" value="CopD"/>
    <property type="match status" value="1"/>
</dbReference>
<evidence type="ECO:0000256" key="2">
    <source>
        <dbReference type="ARBA" id="ARBA00022475"/>
    </source>
</evidence>
<feature type="transmembrane region" description="Helical" evidence="6">
    <location>
        <begin position="365"/>
        <end position="384"/>
    </location>
</feature>
<dbReference type="InterPro" id="IPR032694">
    <property type="entry name" value="CopC/D"/>
</dbReference>
<protein>
    <submittedName>
        <fullName evidence="8">Copper resistance protein D</fullName>
    </submittedName>
</protein>
<organism evidence="8 9">
    <name type="scientific">Microbacterium amylolyticum</name>
    <dbReference type="NCBI Taxonomy" id="936337"/>
    <lineage>
        <taxon>Bacteria</taxon>
        <taxon>Bacillati</taxon>
        <taxon>Actinomycetota</taxon>
        <taxon>Actinomycetes</taxon>
        <taxon>Micrococcales</taxon>
        <taxon>Microbacteriaceae</taxon>
        <taxon>Microbacterium</taxon>
    </lineage>
</organism>
<dbReference type="Pfam" id="PF09678">
    <property type="entry name" value="Caa3_CtaG"/>
    <property type="match status" value="1"/>
</dbReference>
<feature type="domain" description="Copper resistance protein D" evidence="7">
    <location>
        <begin position="225"/>
        <end position="321"/>
    </location>
</feature>
<evidence type="ECO:0000313" key="9">
    <source>
        <dbReference type="Proteomes" id="UP001519362"/>
    </source>
</evidence>
<comment type="subcellular location">
    <subcellularLocation>
        <location evidence="1">Cell membrane</location>
        <topology evidence="1">Multi-pass membrane protein</topology>
    </subcellularLocation>
</comment>
<dbReference type="InterPro" id="IPR019108">
    <property type="entry name" value="Caa3_assmbl_CtaG-rel"/>
</dbReference>
<feature type="transmembrane region" description="Helical" evidence="6">
    <location>
        <begin position="426"/>
        <end position="453"/>
    </location>
</feature>
<evidence type="ECO:0000256" key="6">
    <source>
        <dbReference type="SAM" id="Phobius"/>
    </source>
</evidence>
<evidence type="ECO:0000256" key="4">
    <source>
        <dbReference type="ARBA" id="ARBA00022989"/>
    </source>
</evidence>
<feature type="transmembrane region" description="Helical" evidence="6">
    <location>
        <begin position="265"/>
        <end position="286"/>
    </location>
</feature>
<feature type="transmembrane region" description="Helical" evidence="6">
    <location>
        <begin position="233"/>
        <end position="253"/>
    </location>
</feature>
<keyword evidence="9" id="KW-1185">Reference proteome</keyword>
<evidence type="ECO:0000256" key="3">
    <source>
        <dbReference type="ARBA" id="ARBA00022692"/>
    </source>
</evidence>
<feature type="transmembrane region" description="Helical" evidence="6">
    <location>
        <begin position="474"/>
        <end position="496"/>
    </location>
</feature>
<feature type="transmembrane region" description="Helical" evidence="6">
    <location>
        <begin position="546"/>
        <end position="565"/>
    </location>
</feature>
<dbReference type="PANTHER" id="PTHR34820">
    <property type="entry name" value="INNER MEMBRANE PROTEIN YEBZ"/>
    <property type="match status" value="1"/>
</dbReference>
<dbReference type="PANTHER" id="PTHR34820:SF4">
    <property type="entry name" value="INNER MEMBRANE PROTEIN YEBZ"/>
    <property type="match status" value="1"/>
</dbReference>
<feature type="transmembrane region" description="Helical" evidence="6">
    <location>
        <begin position="516"/>
        <end position="534"/>
    </location>
</feature>
<feature type="transmembrane region" description="Helical" evidence="6">
    <location>
        <begin position="87"/>
        <end position="108"/>
    </location>
</feature>
<dbReference type="EMBL" id="JAGIOL010000001">
    <property type="protein sequence ID" value="MBP2437001.1"/>
    <property type="molecule type" value="Genomic_DNA"/>
</dbReference>
<name>A0ABS4ZIB4_9MICO</name>
<feature type="transmembrane region" description="Helical" evidence="6">
    <location>
        <begin position="137"/>
        <end position="154"/>
    </location>
</feature>
<reference evidence="8 9" key="1">
    <citation type="submission" date="2021-03" db="EMBL/GenBank/DDBJ databases">
        <title>Sequencing the genomes of 1000 actinobacteria strains.</title>
        <authorList>
            <person name="Klenk H.-P."/>
        </authorList>
    </citation>
    <scope>NUCLEOTIDE SEQUENCE [LARGE SCALE GENOMIC DNA]</scope>
    <source>
        <strain evidence="8 9">DSM 24221</strain>
    </source>
</reference>
<sequence length="658" mass="70907">MISPRALRAVGPGILVASALVAVVFALRMTGGAAPSALQDAGAIVRWGLPIAKMLVNVAGAVMLGSIVLALYALTTTDKAFARALDTASIGAALFTVASGATAFFNYLRGFNPELSLGPEFGEQLGSFLTNFELGQAWLLQTVAGAIVTVLAFAVRGWTSTLLTGVLAAASMVPMATQGHSGELSDHNLVVMSMILHILGAAVWLGGIVALVAIRPSFAQGQMRAVLERYSSLALVSFIVVALSGVLRSFSAIDNLTELVTHPYGLVLLAKIVALVAMGALGAWYRRRLIASSAEKRGAFWGVLTVEIVLMGIASGAAAALAQSQPPVSLVPPATPTAAQILTESPLPPPLTVQTFFTEWAIDPLWLLVGGFGIAFYLLGVRRLRRRGDSWSPYRTVMWVLGMLTLIWVTSGPLNAYGHYLFSVHMLLHMLLSMAIPLMLVPGAPVTLAARAIDKRSDNSRGGREWILWAVHNPLAKVLTHPLVAAGIFIGSLWVFYFTDLFRWSLYSHFGHEWMVAHFLISGYLFVMSLTGIDPVPLRLPYAGRLVTLIVVMAMHAFFGITIMSQDSLMVAEWFGSMGRQWGPTPLEDQYTGGGIAWSVGEIPTVITAITVAIQWNRHDEKKQKRRDRHADRTGDAELEAYNDRLAKIAARDASRGL</sequence>
<feature type="transmembrane region" description="Helical" evidence="6">
    <location>
        <begin position="189"/>
        <end position="212"/>
    </location>
</feature>
<evidence type="ECO:0000259" key="7">
    <source>
        <dbReference type="Pfam" id="PF05425"/>
    </source>
</evidence>
<keyword evidence="4 6" id="KW-1133">Transmembrane helix</keyword>
<comment type="caution">
    <text evidence="8">The sequence shown here is derived from an EMBL/GenBank/DDBJ whole genome shotgun (WGS) entry which is preliminary data.</text>
</comment>
<accession>A0ABS4ZIB4</accession>
<gene>
    <name evidence="8" type="ORF">JOF34_001587</name>
</gene>
<feature type="transmembrane region" description="Helical" evidence="6">
    <location>
        <begin position="396"/>
        <end position="414"/>
    </location>
</feature>
<evidence type="ECO:0000256" key="5">
    <source>
        <dbReference type="ARBA" id="ARBA00023136"/>
    </source>
</evidence>
<feature type="transmembrane region" description="Helical" evidence="6">
    <location>
        <begin position="55"/>
        <end position="75"/>
    </location>
</feature>
<dbReference type="Proteomes" id="UP001519362">
    <property type="component" value="Unassembled WGS sequence"/>
</dbReference>
<keyword evidence="5 6" id="KW-0472">Membrane</keyword>
<feature type="transmembrane region" description="Helical" evidence="6">
    <location>
        <begin position="596"/>
        <end position="617"/>
    </location>
</feature>
<proteinExistence type="predicted"/>